<evidence type="ECO:0000256" key="2">
    <source>
        <dbReference type="HAMAP-Rule" id="MF_00795"/>
    </source>
</evidence>
<gene>
    <name evidence="2" type="primary">cutC</name>
    <name evidence="3" type="ORF">CLV62_12136</name>
</gene>
<comment type="subcellular location">
    <subcellularLocation>
        <location evidence="2">Cytoplasm</location>
    </subcellularLocation>
</comment>
<dbReference type="RefSeq" id="WP_110311562.1">
    <property type="nucleotide sequence ID" value="NZ_QICL01000021.1"/>
</dbReference>
<sequence>MVTVEVCANSVQSAIEAQKGGAVRVELCGNLCDGGTTPAKSQIELTRKHIEIDLNVIIRPRGGDFLYDNFDFESMKSDITMCGELNCDGVVIGMLDENGHVDIEKNGVLVQLAKQYGMSVTFHRAFDRVCDIYSALEDVISLGCDRILTSGGHQTAFDGRNILKELVNLAADRIVIMAGAGVKESNVRELVHSTGVKEVHGTFQTLRKGGMKYNNPNFPDNYNNSGYSEYSFLVSDSDRIKEIVKSANL</sequence>
<dbReference type="Pfam" id="PF03932">
    <property type="entry name" value="CutC"/>
    <property type="match status" value="1"/>
</dbReference>
<reference evidence="3 4" key="1">
    <citation type="submission" date="2018-03" db="EMBL/GenBank/DDBJ databases">
        <title>Genomic Encyclopedia of Archaeal and Bacterial Type Strains, Phase II (KMG-II): from individual species to whole genera.</title>
        <authorList>
            <person name="Goeker M."/>
        </authorList>
    </citation>
    <scope>NUCLEOTIDE SEQUENCE [LARGE SCALE GENOMIC DNA]</scope>
    <source>
        <strain evidence="3 4">DSM 100214</strain>
    </source>
</reference>
<dbReference type="FunFam" id="3.20.20.380:FF:000001">
    <property type="entry name" value="Copper homeostasis protein CutC"/>
    <property type="match status" value="1"/>
</dbReference>
<dbReference type="AlphaFoldDB" id="A0A2V3PLP3"/>
<dbReference type="EMBL" id="QICL01000021">
    <property type="protein sequence ID" value="PXV62213.1"/>
    <property type="molecule type" value="Genomic_DNA"/>
</dbReference>
<comment type="caution">
    <text evidence="2">Once thought to be involved in copper homeostasis, experiments in E.coli have shown this is not the case.</text>
</comment>
<dbReference type="InterPro" id="IPR005627">
    <property type="entry name" value="CutC-like"/>
</dbReference>
<dbReference type="HAMAP" id="MF_00795">
    <property type="entry name" value="CutC"/>
    <property type="match status" value="1"/>
</dbReference>
<dbReference type="Gene3D" id="3.20.20.380">
    <property type="entry name" value="Copper homeostasis (CutC) domain"/>
    <property type="match status" value="1"/>
</dbReference>
<dbReference type="InterPro" id="IPR036822">
    <property type="entry name" value="CutC-like_dom_sf"/>
</dbReference>
<dbReference type="PANTHER" id="PTHR12598:SF0">
    <property type="entry name" value="COPPER HOMEOSTASIS PROTEIN CUTC HOMOLOG"/>
    <property type="match status" value="1"/>
</dbReference>
<comment type="similarity">
    <text evidence="1 2">Belongs to the CutC family.</text>
</comment>
<dbReference type="GO" id="GO:0005507">
    <property type="term" value="F:copper ion binding"/>
    <property type="evidence" value="ECO:0007669"/>
    <property type="project" value="TreeGrafter"/>
</dbReference>
<comment type="caution">
    <text evidence="3">The sequence shown here is derived from an EMBL/GenBank/DDBJ whole genome shotgun (WGS) entry which is preliminary data.</text>
</comment>
<dbReference type="Proteomes" id="UP000247973">
    <property type="component" value="Unassembled WGS sequence"/>
</dbReference>
<accession>A0A2V3PLP3</accession>
<dbReference type="SUPFAM" id="SSF110395">
    <property type="entry name" value="CutC-like"/>
    <property type="match status" value="1"/>
</dbReference>
<name>A0A2V3PLP3_9BACT</name>
<protein>
    <recommendedName>
        <fullName evidence="2">PF03932 family protein CutC</fullName>
    </recommendedName>
</protein>
<proteinExistence type="inferred from homology"/>
<evidence type="ECO:0000256" key="1">
    <source>
        <dbReference type="ARBA" id="ARBA00007768"/>
    </source>
</evidence>
<dbReference type="GO" id="GO:0005737">
    <property type="term" value="C:cytoplasm"/>
    <property type="evidence" value="ECO:0007669"/>
    <property type="project" value="UniProtKB-SubCell"/>
</dbReference>
<dbReference type="OrthoDB" id="9815677at2"/>
<keyword evidence="2" id="KW-0963">Cytoplasm</keyword>
<organism evidence="3 4">
    <name type="scientific">Dysgonomonas alginatilytica</name>
    <dbReference type="NCBI Taxonomy" id="1605892"/>
    <lineage>
        <taxon>Bacteria</taxon>
        <taxon>Pseudomonadati</taxon>
        <taxon>Bacteroidota</taxon>
        <taxon>Bacteroidia</taxon>
        <taxon>Bacteroidales</taxon>
        <taxon>Dysgonomonadaceae</taxon>
        <taxon>Dysgonomonas</taxon>
    </lineage>
</organism>
<dbReference type="PANTHER" id="PTHR12598">
    <property type="entry name" value="COPPER HOMEOSTASIS PROTEIN CUTC"/>
    <property type="match status" value="1"/>
</dbReference>
<keyword evidence="4" id="KW-1185">Reference proteome</keyword>
<evidence type="ECO:0000313" key="4">
    <source>
        <dbReference type="Proteomes" id="UP000247973"/>
    </source>
</evidence>
<evidence type="ECO:0000313" key="3">
    <source>
        <dbReference type="EMBL" id="PXV62213.1"/>
    </source>
</evidence>